<organism evidence="9 10">
    <name type="scientific">Amylocarpus encephaloides</name>
    <dbReference type="NCBI Taxonomy" id="45428"/>
    <lineage>
        <taxon>Eukaryota</taxon>
        <taxon>Fungi</taxon>
        <taxon>Dikarya</taxon>
        <taxon>Ascomycota</taxon>
        <taxon>Pezizomycotina</taxon>
        <taxon>Leotiomycetes</taxon>
        <taxon>Helotiales</taxon>
        <taxon>Helotiales incertae sedis</taxon>
        <taxon>Amylocarpus</taxon>
    </lineage>
</organism>
<feature type="region of interest" description="Disordered" evidence="6">
    <location>
        <begin position="367"/>
        <end position="408"/>
    </location>
</feature>
<dbReference type="Gene3D" id="1.20.144.10">
    <property type="entry name" value="Phosphatidic acid phosphatase type 2/haloperoxidase"/>
    <property type="match status" value="1"/>
</dbReference>
<comment type="caution">
    <text evidence="9">The sequence shown here is derived from an EMBL/GenBank/DDBJ whole genome shotgun (WGS) entry which is preliminary data.</text>
</comment>
<gene>
    <name evidence="9" type="ORF">BJ875DRAFT_23239</name>
</gene>
<evidence type="ECO:0000256" key="6">
    <source>
        <dbReference type="SAM" id="MobiDB-lite"/>
    </source>
</evidence>
<dbReference type="AlphaFoldDB" id="A0A9P8C9M7"/>
<sequence>MRSGMRSRGHPGRISITLVASYVVDWVVIAGAAGVGAALANITPNMRPFSLINPEISHPFVEHEKITTITLGIVACVAPAAVIFLVSLLLVPGPTVSKSTPKVLIWRRKLWEWHTGWIGLALSLASAFLITQGMKNLFGKPRPDLLSRCQPDIANIEKYRTGGFNATFGGYPVLVNAGICKNPNKDILDDGFRSYPSGHASFASAGLVYFSLYLASKLGIYIPYLSPRSYSADESYLSAFPSRNAAKAPGTVGPSKSLEDLESTGHNDAIIAARNEAAAPPVYLLAIAIIPWFASIYIASTRWSDFRHHGFDILFGYFIGLVTAIFAFRYYHLPLRQGAGWSWGPRSSSRSFWAGIGVGNYAGSGSRVTEGPPAMRHADADAEEGGIDLPERHDTNDVGANGKRQDTI</sequence>
<protein>
    <submittedName>
        <fullName evidence="9">PAP2 superfamily-domain-containing protein</fullName>
    </submittedName>
</protein>
<name>A0A9P8C9M7_9HELO</name>
<comment type="subcellular location">
    <subcellularLocation>
        <location evidence="1">Membrane</location>
        <topology evidence="1">Multi-pass membrane protein</topology>
    </subcellularLocation>
</comment>
<dbReference type="OrthoDB" id="8907274at2759"/>
<dbReference type="GO" id="GO:0016020">
    <property type="term" value="C:membrane"/>
    <property type="evidence" value="ECO:0007669"/>
    <property type="project" value="UniProtKB-SubCell"/>
</dbReference>
<evidence type="ECO:0000256" key="7">
    <source>
        <dbReference type="SAM" id="Phobius"/>
    </source>
</evidence>
<evidence type="ECO:0000256" key="4">
    <source>
        <dbReference type="ARBA" id="ARBA00022989"/>
    </source>
</evidence>
<dbReference type="Pfam" id="PF01569">
    <property type="entry name" value="PAP2"/>
    <property type="match status" value="1"/>
</dbReference>
<dbReference type="SUPFAM" id="SSF48317">
    <property type="entry name" value="Acid phosphatase/Vanadium-dependent haloperoxidase"/>
    <property type="match status" value="1"/>
</dbReference>
<feature type="transmembrane region" description="Helical" evidence="7">
    <location>
        <begin position="111"/>
        <end position="130"/>
    </location>
</feature>
<dbReference type="Proteomes" id="UP000824998">
    <property type="component" value="Unassembled WGS sequence"/>
</dbReference>
<dbReference type="SMART" id="SM00014">
    <property type="entry name" value="acidPPc"/>
    <property type="match status" value="1"/>
</dbReference>
<feature type="transmembrane region" description="Helical" evidence="7">
    <location>
        <begin position="311"/>
        <end position="331"/>
    </location>
</feature>
<evidence type="ECO:0000256" key="2">
    <source>
        <dbReference type="ARBA" id="ARBA00008816"/>
    </source>
</evidence>
<evidence type="ECO:0000256" key="3">
    <source>
        <dbReference type="ARBA" id="ARBA00022692"/>
    </source>
</evidence>
<dbReference type="GO" id="GO:0008195">
    <property type="term" value="F:phosphatidate phosphatase activity"/>
    <property type="evidence" value="ECO:0007669"/>
    <property type="project" value="TreeGrafter"/>
</dbReference>
<evidence type="ECO:0000256" key="5">
    <source>
        <dbReference type="ARBA" id="ARBA00023136"/>
    </source>
</evidence>
<keyword evidence="5 7" id="KW-0472">Membrane</keyword>
<feature type="domain" description="Phosphatidic acid phosphatase type 2/haloperoxidase" evidence="8">
    <location>
        <begin position="118"/>
        <end position="239"/>
    </location>
</feature>
<feature type="transmembrane region" description="Helical" evidence="7">
    <location>
        <begin position="12"/>
        <end position="40"/>
    </location>
</feature>
<proteinExistence type="inferred from homology"/>
<feature type="transmembrane region" description="Helical" evidence="7">
    <location>
        <begin position="282"/>
        <end position="299"/>
    </location>
</feature>
<evidence type="ECO:0000313" key="9">
    <source>
        <dbReference type="EMBL" id="KAG9238620.1"/>
    </source>
</evidence>
<keyword evidence="3 7" id="KW-0812">Transmembrane</keyword>
<dbReference type="PANTHER" id="PTHR10165">
    <property type="entry name" value="LIPID PHOSPHATE PHOSPHATASE"/>
    <property type="match status" value="1"/>
</dbReference>
<dbReference type="FunFam" id="1.20.144.10:FF:000042">
    <property type="entry name" value="PAP2 domain protein"/>
    <property type="match status" value="1"/>
</dbReference>
<comment type="similarity">
    <text evidence="2">Belongs to the PA-phosphatase related phosphoesterase family.</text>
</comment>
<keyword evidence="4 7" id="KW-1133">Transmembrane helix</keyword>
<dbReference type="GO" id="GO:0006644">
    <property type="term" value="P:phospholipid metabolic process"/>
    <property type="evidence" value="ECO:0007669"/>
    <property type="project" value="InterPro"/>
</dbReference>
<reference evidence="9" key="1">
    <citation type="journal article" date="2021" name="IMA Fungus">
        <title>Genomic characterization of three marine fungi, including Emericellopsis atlantica sp. nov. with signatures of a generalist lifestyle and marine biomass degradation.</title>
        <authorList>
            <person name="Hagestad O.C."/>
            <person name="Hou L."/>
            <person name="Andersen J.H."/>
            <person name="Hansen E.H."/>
            <person name="Altermark B."/>
            <person name="Li C."/>
            <person name="Kuhnert E."/>
            <person name="Cox R.J."/>
            <person name="Crous P.W."/>
            <person name="Spatafora J.W."/>
            <person name="Lail K."/>
            <person name="Amirebrahimi M."/>
            <person name="Lipzen A."/>
            <person name="Pangilinan J."/>
            <person name="Andreopoulos W."/>
            <person name="Hayes R.D."/>
            <person name="Ng V."/>
            <person name="Grigoriev I.V."/>
            <person name="Jackson S.A."/>
            <person name="Sutton T.D.S."/>
            <person name="Dobson A.D.W."/>
            <person name="Rama T."/>
        </authorList>
    </citation>
    <scope>NUCLEOTIDE SEQUENCE</scope>
    <source>
        <strain evidence="9">TRa018bII</strain>
    </source>
</reference>
<evidence type="ECO:0000259" key="8">
    <source>
        <dbReference type="SMART" id="SM00014"/>
    </source>
</evidence>
<feature type="transmembrane region" description="Helical" evidence="7">
    <location>
        <begin position="202"/>
        <end position="222"/>
    </location>
</feature>
<evidence type="ECO:0000313" key="10">
    <source>
        <dbReference type="Proteomes" id="UP000824998"/>
    </source>
</evidence>
<dbReference type="InterPro" id="IPR043216">
    <property type="entry name" value="PAP-like"/>
</dbReference>
<evidence type="ECO:0000256" key="1">
    <source>
        <dbReference type="ARBA" id="ARBA00004141"/>
    </source>
</evidence>
<dbReference type="CDD" id="cd03390">
    <property type="entry name" value="PAP2_containing_1_like"/>
    <property type="match status" value="1"/>
</dbReference>
<keyword evidence="10" id="KW-1185">Reference proteome</keyword>
<dbReference type="InterPro" id="IPR036938">
    <property type="entry name" value="PAP2/HPO_sf"/>
</dbReference>
<accession>A0A9P8C9M7</accession>
<dbReference type="PANTHER" id="PTHR10165:SF154">
    <property type="entry name" value="PAP2 DOMAIN PROTEIN (AFU_ORTHOLOGUE AFUA_1G09730)"/>
    <property type="match status" value="1"/>
</dbReference>
<dbReference type="EMBL" id="MU251367">
    <property type="protein sequence ID" value="KAG9238620.1"/>
    <property type="molecule type" value="Genomic_DNA"/>
</dbReference>
<feature type="transmembrane region" description="Helical" evidence="7">
    <location>
        <begin position="69"/>
        <end position="91"/>
    </location>
</feature>
<dbReference type="GO" id="GO:0046839">
    <property type="term" value="P:phospholipid dephosphorylation"/>
    <property type="evidence" value="ECO:0007669"/>
    <property type="project" value="TreeGrafter"/>
</dbReference>
<dbReference type="InterPro" id="IPR000326">
    <property type="entry name" value="PAP2/HPO"/>
</dbReference>